<evidence type="ECO:0000259" key="2">
    <source>
        <dbReference type="Pfam" id="PF01636"/>
    </source>
</evidence>
<proteinExistence type="predicted"/>
<dbReference type="EMBL" id="MU864498">
    <property type="protein sequence ID" value="KAK4184238.1"/>
    <property type="molecule type" value="Genomic_DNA"/>
</dbReference>
<feature type="region of interest" description="Disordered" evidence="1">
    <location>
        <begin position="463"/>
        <end position="485"/>
    </location>
</feature>
<feature type="region of interest" description="Disordered" evidence="1">
    <location>
        <begin position="513"/>
        <end position="567"/>
    </location>
</feature>
<feature type="compositionally biased region" description="Basic and acidic residues" evidence="1">
    <location>
        <begin position="464"/>
        <end position="475"/>
    </location>
</feature>
<dbReference type="AlphaFoldDB" id="A0AAN7AEH4"/>
<accession>A0AAN7AEH4</accession>
<dbReference type="SUPFAM" id="SSF56112">
    <property type="entry name" value="Protein kinase-like (PK-like)"/>
    <property type="match status" value="1"/>
</dbReference>
<gene>
    <name evidence="3" type="ORF">QBC35DRAFT_417340</name>
</gene>
<dbReference type="Proteomes" id="UP001302126">
    <property type="component" value="Unassembled WGS sequence"/>
</dbReference>
<evidence type="ECO:0000256" key="1">
    <source>
        <dbReference type="SAM" id="MobiDB-lite"/>
    </source>
</evidence>
<reference evidence="3" key="2">
    <citation type="submission" date="2023-05" db="EMBL/GenBank/DDBJ databases">
        <authorList>
            <consortium name="Lawrence Berkeley National Laboratory"/>
            <person name="Steindorff A."/>
            <person name="Hensen N."/>
            <person name="Bonometti L."/>
            <person name="Westerberg I."/>
            <person name="Brannstrom I.O."/>
            <person name="Guillou S."/>
            <person name="Cros-Aarteil S."/>
            <person name="Calhoun S."/>
            <person name="Haridas S."/>
            <person name="Kuo A."/>
            <person name="Mondo S."/>
            <person name="Pangilinan J."/>
            <person name="Riley R."/>
            <person name="Labutti K."/>
            <person name="Andreopoulos B."/>
            <person name="Lipzen A."/>
            <person name="Chen C."/>
            <person name="Yanf M."/>
            <person name="Daum C."/>
            <person name="Ng V."/>
            <person name="Clum A."/>
            <person name="Ohm R."/>
            <person name="Martin F."/>
            <person name="Silar P."/>
            <person name="Natvig D."/>
            <person name="Lalanne C."/>
            <person name="Gautier V."/>
            <person name="Ament-Velasquez S.L."/>
            <person name="Kruys A."/>
            <person name="Hutchinson M.I."/>
            <person name="Powell A.J."/>
            <person name="Barry K."/>
            <person name="Miller A.N."/>
            <person name="Grigoriev I.V."/>
            <person name="Debuchy R."/>
            <person name="Gladieux P."/>
            <person name="Thoren M.H."/>
            <person name="Johannesson H."/>
        </authorList>
    </citation>
    <scope>NUCLEOTIDE SEQUENCE</scope>
    <source>
        <strain evidence="3">PSN309</strain>
    </source>
</reference>
<feature type="compositionally biased region" description="Basic residues" evidence="1">
    <location>
        <begin position="513"/>
        <end position="525"/>
    </location>
</feature>
<evidence type="ECO:0000313" key="4">
    <source>
        <dbReference type="Proteomes" id="UP001302126"/>
    </source>
</evidence>
<feature type="region of interest" description="Disordered" evidence="1">
    <location>
        <begin position="351"/>
        <end position="373"/>
    </location>
</feature>
<keyword evidence="4" id="KW-1185">Reference proteome</keyword>
<dbReference type="PANTHER" id="PTHR21310:SF13">
    <property type="entry name" value="AMINOGLYCOSIDE PHOSPHOTRANSFERASE DOMAIN-CONTAINING PROTEIN"/>
    <property type="match status" value="1"/>
</dbReference>
<feature type="domain" description="Aminoglycoside phosphotransferase" evidence="2">
    <location>
        <begin position="70"/>
        <end position="323"/>
    </location>
</feature>
<dbReference type="InterPro" id="IPR051678">
    <property type="entry name" value="AGP_Transferase"/>
</dbReference>
<protein>
    <submittedName>
        <fullName evidence="3">Phosphotransferase enzyme family-domain-containing protein</fullName>
    </submittedName>
</protein>
<dbReference type="Gene3D" id="3.90.1200.10">
    <property type="match status" value="1"/>
</dbReference>
<dbReference type="Pfam" id="PF01636">
    <property type="entry name" value="APH"/>
    <property type="match status" value="1"/>
</dbReference>
<dbReference type="PANTHER" id="PTHR21310">
    <property type="entry name" value="AMINOGLYCOSIDE PHOSPHOTRANSFERASE-RELATED-RELATED"/>
    <property type="match status" value="1"/>
</dbReference>
<dbReference type="InterPro" id="IPR002575">
    <property type="entry name" value="Aminoglycoside_PTrfase"/>
</dbReference>
<organism evidence="3 4">
    <name type="scientific">Podospora australis</name>
    <dbReference type="NCBI Taxonomy" id="1536484"/>
    <lineage>
        <taxon>Eukaryota</taxon>
        <taxon>Fungi</taxon>
        <taxon>Dikarya</taxon>
        <taxon>Ascomycota</taxon>
        <taxon>Pezizomycotina</taxon>
        <taxon>Sordariomycetes</taxon>
        <taxon>Sordariomycetidae</taxon>
        <taxon>Sordariales</taxon>
        <taxon>Podosporaceae</taxon>
        <taxon>Podospora</taxon>
    </lineage>
</organism>
<dbReference type="InterPro" id="IPR011009">
    <property type="entry name" value="Kinase-like_dom_sf"/>
</dbReference>
<comment type="caution">
    <text evidence="3">The sequence shown here is derived from an EMBL/GenBank/DDBJ whole genome shotgun (WGS) entry which is preliminary data.</text>
</comment>
<name>A0AAN7AEH4_9PEZI</name>
<reference evidence="3" key="1">
    <citation type="journal article" date="2023" name="Mol. Phylogenet. Evol.">
        <title>Genome-scale phylogeny and comparative genomics of the fungal order Sordariales.</title>
        <authorList>
            <person name="Hensen N."/>
            <person name="Bonometti L."/>
            <person name="Westerberg I."/>
            <person name="Brannstrom I.O."/>
            <person name="Guillou S."/>
            <person name="Cros-Aarteil S."/>
            <person name="Calhoun S."/>
            <person name="Haridas S."/>
            <person name="Kuo A."/>
            <person name="Mondo S."/>
            <person name="Pangilinan J."/>
            <person name="Riley R."/>
            <person name="LaButti K."/>
            <person name="Andreopoulos B."/>
            <person name="Lipzen A."/>
            <person name="Chen C."/>
            <person name="Yan M."/>
            <person name="Daum C."/>
            <person name="Ng V."/>
            <person name="Clum A."/>
            <person name="Steindorff A."/>
            <person name="Ohm R.A."/>
            <person name="Martin F."/>
            <person name="Silar P."/>
            <person name="Natvig D.O."/>
            <person name="Lalanne C."/>
            <person name="Gautier V."/>
            <person name="Ament-Velasquez S.L."/>
            <person name="Kruys A."/>
            <person name="Hutchinson M.I."/>
            <person name="Powell A.J."/>
            <person name="Barry K."/>
            <person name="Miller A.N."/>
            <person name="Grigoriev I.V."/>
            <person name="Debuchy R."/>
            <person name="Gladieux P."/>
            <person name="Hiltunen Thoren M."/>
            <person name="Johannesson H."/>
        </authorList>
    </citation>
    <scope>NUCLEOTIDE SEQUENCE</scope>
    <source>
        <strain evidence="3">PSN309</strain>
    </source>
</reference>
<evidence type="ECO:0000313" key="3">
    <source>
        <dbReference type="EMBL" id="KAK4184238.1"/>
    </source>
</evidence>
<sequence>MRHPSSSGISSSVGNRNRDGLVWVDDNGLGPVARWTRQPDIGAIERVVRRTLKLSSVAADNDKDVCDVQFHANGEYSKLYSVSVRKEKKYILRVSLPVDPQNKTRGEVFTLGVLRQNTDIPVPKVIAYDDTQSNEIAFEWVLMEMMPGKLAHARWRKMSFNQKEMLAKRVADFHAQLFRCGNYGQGFRSIGTLRSPPGPTAGRETVEPGPIVDSVFFSGPRFTYPVPRGPFSCSHDWLRAYLNLIISEHSTALAKATSQNDKEHAEMILGLARKLLRMVHKIFPSLMHPAEQTILWHDDLSLKNILVDDGGRITGVIGWECVSALPRWMAFQVPAFLRGAPRRMKPDRDCYTNVGSNSGFSSDEHEPEDEDLDNEGKTELYWIHLMEYEQTVLREQYHTRMRQLRPDWDREVEEAALKVDFLGAVSKCGTQFYPVRVEQWVDAIDRKEFVPLMQVLRMGIKKSNKSEPAAHKRDPTSPLKMGTKRQDSAVFVSGSGSSVTTVSGSANVTFRSHSSHGHYGVHGHGKKDSTGSVGSGQSTISSSTTTTKSSSGSTAVVLGTVNRQPLG</sequence>
<feature type="compositionally biased region" description="Low complexity" evidence="1">
    <location>
        <begin position="530"/>
        <end position="554"/>
    </location>
</feature>